<evidence type="ECO:0000313" key="2">
    <source>
        <dbReference type="Proteomes" id="UP000241769"/>
    </source>
</evidence>
<keyword evidence="2" id="KW-1185">Reference proteome</keyword>
<name>A0A2P6NP38_9EUKA</name>
<dbReference type="InParanoid" id="A0A2P6NP38"/>
<dbReference type="AlphaFoldDB" id="A0A2P6NP38"/>
<proteinExistence type="predicted"/>
<dbReference type="Proteomes" id="UP000241769">
    <property type="component" value="Unassembled WGS sequence"/>
</dbReference>
<dbReference type="EMBL" id="MDYQ01000041">
    <property type="protein sequence ID" value="PRP85668.1"/>
    <property type="molecule type" value="Genomic_DNA"/>
</dbReference>
<organism evidence="1 2">
    <name type="scientific">Planoprotostelium fungivorum</name>
    <dbReference type="NCBI Taxonomy" id="1890364"/>
    <lineage>
        <taxon>Eukaryota</taxon>
        <taxon>Amoebozoa</taxon>
        <taxon>Evosea</taxon>
        <taxon>Variosea</taxon>
        <taxon>Cavosteliida</taxon>
        <taxon>Cavosteliaceae</taxon>
        <taxon>Planoprotostelium</taxon>
    </lineage>
</organism>
<sequence>MVCIVPTTPTALLYPMNERRNRQKSIRVDLILPVTPVRPKRRQIHQGKYLHIDSISNLNSLYYSNLCTISWWTSPLMRHCHSV</sequence>
<accession>A0A2P6NP38</accession>
<reference evidence="1 2" key="1">
    <citation type="journal article" date="2018" name="Genome Biol. Evol.">
        <title>Multiple Roots of Fruiting Body Formation in Amoebozoa.</title>
        <authorList>
            <person name="Hillmann F."/>
            <person name="Forbes G."/>
            <person name="Novohradska S."/>
            <person name="Ferling I."/>
            <person name="Riege K."/>
            <person name="Groth M."/>
            <person name="Westermann M."/>
            <person name="Marz M."/>
            <person name="Spaller T."/>
            <person name="Winckler T."/>
            <person name="Schaap P."/>
            <person name="Glockner G."/>
        </authorList>
    </citation>
    <scope>NUCLEOTIDE SEQUENCE [LARGE SCALE GENOMIC DNA]</scope>
    <source>
        <strain evidence="1 2">Jena</strain>
    </source>
</reference>
<evidence type="ECO:0000313" key="1">
    <source>
        <dbReference type="EMBL" id="PRP85668.1"/>
    </source>
</evidence>
<gene>
    <name evidence="1" type="ORF">PROFUN_06502</name>
</gene>
<protein>
    <submittedName>
        <fullName evidence="1">Uncharacterized protein</fullName>
    </submittedName>
</protein>
<comment type="caution">
    <text evidence="1">The sequence shown here is derived from an EMBL/GenBank/DDBJ whole genome shotgun (WGS) entry which is preliminary data.</text>
</comment>